<proteinExistence type="predicted"/>
<dbReference type="InterPro" id="IPR036411">
    <property type="entry name" value="TorD-like_sf"/>
</dbReference>
<reference evidence="3" key="1">
    <citation type="journal article" date="2019" name="Int. J. Syst. Evol. Microbiol.">
        <title>The Global Catalogue of Microorganisms (GCM) 10K type strain sequencing project: providing services to taxonomists for standard genome sequencing and annotation.</title>
        <authorList>
            <consortium name="The Broad Institute Genomics Platform"/>
            <consortium name="The Broad Institute Genome Sequencing Center for Infectious Disease"/>
            <person name="Wu L."/>
            <person name="Ma J."/>
        </authorList>
    </citation>
    <scope>NUCLEOTIDE SEQUENCE [LARGE SCALE GENOMIC DNA]</scope>
    <source>
        <strain evidence="3">CGMCC 4.5798</strain>
    </source>
</reference>
<dbReference type="InterPro" id="IPR020945">
    <property type="entry name" value="DMSO/NO3_reduct_chaperone"/>
</dbReference>
<comment type="caution">
    <text evidence="2">The sequence shown here is derived from an EMBL/GenBank/DDBJ whole genome shotgun (WGS) entry which is preliminary data.</text>
</comment>
<gene>
    <name evidence="2" type="ORF">ACFPO9_10955</name>
</gene>
<dbReference type="Proteomes" id="UP001596086">
    <property type="component" value="Unassembled WGS sequence"/>
</dbReference>
<dbReference type="RefSeq" id="WP_379770510.1">
    <property type="nucleotide sequence ID" value="NZ_JBHSMZ010000006.1"/>
</dbReference>
<dbReference type="PANTHER" id="PTHR34227:SF1">
    <property type="entry name" value="DIMETHYL SULFOXIDE REDUCTASE CHAPERONE-RELATED"/>
    <property type="match status" value="1"/>
</dbReference>
<name>A0ABW0RYC0_9BURK</name>
<keyword evidence="3" id="KW-1185">Reference proteome</keyword>
<protein>
    <submittedName>
        <fullName evidence="2">Molecular chaperone</fullName>
    </submittedName>
</protein>
<evidence type="ECO:0000313" key="3">
    <source>
        <dbReference type="Proteomes" id="UP001596086"/>
    </source>
</evidence>
<dbReference type="InterPro" id="IPR050289">
    <property type="entry name" value="TorD/DmsD_chaperones"/>
</dbReference>
<evidence type="ECO:0000313" key="2">
    <source>
        <dbReference type="EMBL" id="MFC5549036.1"/>
    </source>
</evidence>
<evidence type="ECO:0000256" key="1">
    <source>
        <dbReference type="ARBA" id="ARBA00023186"/>
    </source>
</evidence>
<organism evidence="2 3">
    <name type="scientific">Massilia aerilata</name>
    <dbReference type="NCBI Taxonomy" id="453817"/>
    <lineage>
        <taxon>Bacteria</taxon>
        <taxon>Pseudomonadati</taxon>
        <taxon>Pseudomonadota</taxon>
        <taxon>Betaproteobacteria</taxon>
        <taxon>Burkholderiales</taxon>
        <taxon>Oxalobacteraceae</taxon>
        <taxon>Telluria group</taxon>
        <taxon>Massilia</taxon>
    </lineage>
</organism>
<sequence>MSLQTIALPLSDEDQARADFYALIARLLLAPPNAGLLKALADAEPIHAEGLAEAGIALEDAWLKLSQAASVMDAAAVADEFSALFISTGNPLLNPYGSFYVAGHLNDVPLAELRQDLGRLGIARARGVGELEDHLGALCETMRVLITGAPGIARQPLEEQQHLFTAHIQPWYAACMADIAGAEAANFYKVVAAFIGAYLGVEALAFAMWQPADSNVAA</sequence>
<dbReference type="Pfam" id="PF02613">
    <property type="entry name" value="Nitrate_red_del"/>
    <property type="match status" value="1"/>
</dbReference>
<dbReference type="EMBL" id="JBHSMZ010000006">
    <property type="protein sequence ID" value="MFC5549036.1"/>
    <property type="molecule type" value="Genomic_DNA"/>
</dbReference>
<accession>A0ABW0RYC0</accession>
<dbReference type="Gene3D" id="1.10.3480.10">
    <property type="entry name" value="TorD-like"/>
    <property type="match status" value="1"/>
</dbReference>
<keyword evidence="1" id="KW-0143">Chaperone</keyword>
<dbReference type="PANTHER" id="PTHR34227">
    <property type="entry name" value="CHAPERONE PROTEIN YCDY"/>
    <property type="match status" value="1"/>
</dbReference>
<dbReference type="SUPFAM" id="SSF89155">
    <property type="entry name" value="TorD-like"/>
    <property type="match status" value="1"/>
</dbReference>